<dbReference type="Gene3D" id="3.40.50.300">
    <property type="entry name" value="P-loop containing nucleotide triphosphate hydrolases"/>
    <property type="match status" value="2"/>
</dbReference>
<dbReference type="GO" id="GO:0003723">
    <property type="term" value="F:RNA binding"/>
    <property type="evidence" value="ECO:0007669"/>
    <property type="project" value="TreeGrafter"/>
</dbReference>
<dbReference type="FunFam" id="3.40.50.300:FF:000149">
    <property type="entry name" value="Nuclear valosin-containing protein-like"/>
    <property type="match status" value="1"/>
</dbReference>
<dbReference type="GeneID" id="100909138"/>
<keyword evidence="3" id="KW-0067">ATP-binding</keyword>
<keyword evidence="2" id="KW-0547">Nucleotide-binding</keyword>
<sequence>MPKDRVMFRELRRIDPILMKRCKNAIVESNGRILDADDLTDVLRRKFPEYDRRKRAIFRSHVVEYFRVLDVDEELAEANRSVNNNANKALTNLYSAPKDAEGDSKKSGASNKRKAEADVDGEIEQALVKKRKREREKEVPLLTPTITFADMGGMEKELVEIVHLLTHLKHPEIYSNFGILPPRGFLIHGPPGCGKTMLVSAIAGQLKLPLLKVSAPEIVAGVSGESEQRIRELFEQAVNAAPCIFFIDEIDAVTPKRENAQREMEKRIVAQLLTCIDDLSSRELENEVLLVGATHRLDSLDPALRRAGRFNREVSLGIPTEASRSSILRVLCRSLRLENDFDFDHIAHLTPGFVGADLQDLTREATSLAVKRLIKSIETRLEDGGAGPRSLLEQSIRTLMSDWNLSQEELNELKIFKQDFLDAIQLVQPSAKREGFATVPDVTWKDVGAMKDIRETLNIYVLSAVKHRERYEALGLNTSTGILMHGPPGCGKTLIAKAVANESGINFISVKGPELLNMYVGESEKAIRQVFQRARASAPCVIFFDELDALCPRRSESGDGGSTSRVVNQLLTEMDGLEARKQVFVLAATNRPDIIDKAMLRPGRLDHIIHVGLPNRDDREDILRALTKNSTKPKIEGISLAAIADLTEAFSGAELASLVKTASISALTQQLRADPTKAVILNENHFLEAVDKMRTSKLRTTEKRIKFA</sequence>
<dbReference type="PANTHER" id="PTHR23077">
    <property type="entry name" value="AAA-FAMILY ATPASE"/>
    <property type="match status" value="1"/>
</dbReference>
<feature type="domain" description="AAA+ ATPase" evidence="5">
    <location>
        <begin position="181"/>
        <end position="320"/>
    </location>
</feature>
<comment type="similarity">
    <text evidence="1">Belongs to the AAA ATPase family.</text>
</comment>
<gene>
    <name evidence="7" type="primary">LOC100909138</name>
</gene>
<dbReference type="GO" id="GO:0016887">
    <property type="term" value="F:ATP hydrolysis activity"/>
    <property type="evidence" value="ECO:0007669"/>
    <property type="project" value="InterPro"/>
</dbReference>
<organism evidence="6 7">
    <name type="scientific">Galendromus occidentalis</name>
    <name type="common">western predatory mite</name>
    <dbReference type="NCBI Taxonomy" id="34638"/>
    <lineage>
        <taxon>Eukaryota</taxon>
        <taxon>Metazoa</taxon>
        <taxon>Ecdysozoa</taxon>
        <taxon>Arthropoda</taxon>
        <taxon>Chelicerata</taxon>
        <taxon>Arachnida</taxon>
        <taxon>Acari</taxon>
        <taxon>Parasitiformes</taxon>
        <taxon>Mesostigmata</taxon>
        <taxon>Gamasina</taxon>
        <taxon>Phytoseioidea</taxon>
        <taxon>Phytoseiidae</taxon>
        <taxon>Typhlodrominae</taxon>
        <taxon>Galendromus</taxon>
    </lineage>
</organism>
<dbReference type="Pfam" id="PF16725">
    <property type="entry name" value="Nucleolin_bd"/>
    <property type="match status" value="1"/>
</dbReference>
<accession>A0AAJ6QW91</accession>
<evidence type="ECO:0000259" key="5">
    <source>
        <dbReference type="SMART" id="SM00382"/>
    </source>
</evidence>
<dbReference type="Pfam" id="PF00004">
    <property type="entry name" value="AAA"/>
    <property type="match status" value="2"/>
</dbReference>
<dbReference type="GO" id="GO:0042254">
    <property type="term" value="P:ribosome biogenesis"/>
    <property type="evidence" value="ECO:0007669"/>
    <property type="project" value="TreeGrafter"/>
</dbReference>
<evidence type="ECO:0000256" key="1">
    <source>
        <dbReference type="ARBA" id="ARBA00006914"/>
    </source>
</evidence>
<dbReference type="SUPFAM" id="SSF52540">
    <property type="entry name" value="P-loop containing nucleoside triphosphate hydrolases"/>
    <property type="match status" value="2"/>
</dbReference>
<dbReference type="SMART" id="SM00382">
    <property type="entry name" value="AAA"/>
    <property type="match status" value="2"/>
</dbReference>
<feature type="domain" description="AAA+ ATPase" evidence="5">
    <location>
        <begin position="478"/>
        <end position="615"/>
    </location>
</feature>
<dbReference type="Pfam" id="PF17862">
    <property type="entry name" value="AAA_lid_3"/>
    <property type="match status" value="2"/>
</dbReference>
<feature type="region of interest" description="Disordered" evidence="4">
    <location>
        <begin position="93"/>
        <end position="118"/>
    </location>
</feature>
<evidence type="ECO:0000256" key="3">
    <source>
        <dbReference type="ARBA" id="ARBA00022840"/>
    </source>
</evidence>
<dbReference type="Proteomes" id="UP000694867">
    <property type="component" value="Unplaced"/>
</dbReference>
<dbReference type="Gene3D" id="1.10.10.2010">
    <property type="match status" value="1"/>
</dbReference>
<dbReference type="RefSeq" id="XP_003747826.1">
    <property type="nucleotide sequence ID" value="XM_003747778.2"/>
</dbReference>
<dbReference type="AlphaFoldDB" id="A0AAJ6QW91"/>
<evidence type="ECO:0000256" key="4">
    <source>
        <dbReference type="SAM" id="MobiDB-lite"/>
    </source>
</evidence>
<dbReference type="KEGG" id="goe:100909138"/>
<dbReference type="GO" id="GO:1990275">
    <property type="term" value="F:preribosome binding"/>
    <property type="evidence" value="ECO:0007669"/>
    <property type="project" value="TreeGrafter"/>
</dbReference>
<reference evidence="7" key="1">
    <citation type="submission" date="2025-08" db="UniProtKB">
        <authorList>
            <consortium name="RefSeq"/>
        </authorList>
    </citation>
    <scope>IDENTIFICATION</scope>
</reference>
<dbReference type="GO" id="GO:0005524">
    <property type="term" value="F:ATP binding"/>
    <property type="evidence" value="ECO:0007669"/>
    <property type="project" value="UniProtKB-KW"/>
</dbReference>
<keyword evidence="6" id="KW-1185">Reference proteome</keyword>
<dbReference type="Gene3D" id="1.10.8.60">
    <property type="match status" value="2"/>
</dbReference>
<dbReference type="InterPro" id="IPR003959">
    <property type="entry name" value="ATPase_AAA_core"/>
</dbReference>
<evidence type="ECO:0000313" key="6">
    <source>
        <dbReference type="Proteomes" id="UP000694867"/>
    </source>
</evidence>
<dbReference type="GO" id="GO:0005634">
    <property type="term" value="C:nucleus"/>
    <property type="evidence" value="ECO:0007669"/>
    <property type="project" value="TreeGrafter"/>
</dbReference>
<dbReference type="InterPro" id="IPR041569">
    <property type="entry name" value="AAA_lid_3"/>
</dbReference>
<dbReference type="InterPro" id="IPR027417">
    <property type="entry name" value="P-loop_NTPase"/>
</dbReference>
<proteinExistence type="inferred from homology"/>
<evidence type="ECO:0000313" key="7">
    <source>
        <dbReference type="RefSeq" id="XP_003747826.1"/>
    </source>
</evidence>
<dbReference type="InterPro" id="IPR003593">
    <property type="entry name" value="AAA+_ATPase"/>
</dbReference>
<evidence type="ECO:0000256" key="2">
    <source>
        <dbReference type="ARBA" id="ARBA00022741"/>
    </source>
</evidence>
<name>A0AAJ6QW91_9ACAR</name>
<dbReference type="InterPro" id="IPR038100">
    <property type="entry name" value="NLV2_N_sf"/>
</dbReference>
<protein>
    <submittedName>
        <fullName evidence="7">Nuclear valosin-containing protein-like</fullName>
    </submittedName>
</protein>
<dbReference type="InterPro" id="IPR050168">
    <property type="entry name" value="AAA_ATPase_domain"/>
</dbReference>
<dbReference type="InterPro" id="IPR031996">
    <property type="entry name" value="NVL2_nucleolin-bd"/>
</dbReference>
<dbReference type="PANTHER" id="PTHR23077:SF171">
    <property type="entry name" value="NUCLEAR VALOSIN-CONTAINING PROTEIN-LIKE"/>
    <property type="match status" value="1"/>
</dbReference>
<dbReference type="FunFam" id="3.40.50.300:FF:000600">
    <property type="entry name" value="Nuclear valosin-containing protein-like"/>
    <property type="match status" value="1"/>
</dbReference>